<accession>A0A0E3DE54</accession>
<organism evidence="13 14">
    <name type="scientific">Plumeria mosaic virus</name>
    <dbReference type="NCBI Taxonomy" id="1501716"/>
    <lineage>
        <taxon>Viruses</taxon>
        <taxon>Riboviria</taxon>
        <taxon>Orthornavirae</taxon>
        <taxon>Kitrinoviricota</taxon>
        <taxon>Alsuviricetes</taxon>
        <taxon>Martellivirales</taxon>
        <taxon>Virgaviridae</taxon>
        <taxon>Tobamovirus</taxon>
        <taxon>Tobamovirus plumeriae</taxon>
    </lineage>
</organism>
<evidence type="ECO:0000256" key="2">
    <source>
        <dbReference type="ARBA" id="ARBA00004621"/>
    </source>
</evidence>
<evidence type="ECO:0000256" key="7">
    <source>
        <dbReference type="ARBA" id="ARBA00023031"/>
    </source>
</evidence>
<dbReference type="InterPro" id="IPR028919">
    <property type="entry name" value="Viral_movement"/>
</dbReference>
<evidence type="ECO:0000256" key="6">
    <source>
        <dbReference type="ARBA" id="ARBA00022884"/>
    </source>
</evidence>
<dbReference type="GO" id="GO:0044163">
    <property type="term" value="C:host cytoskeleton"/>
    <property type="evidence" value="ECO:0007669"/>
    <property type="project" value="UniProtKB-SubCell"/>
</dbReference>
<sequence length="256" mass="28566">MALVELKEPKQLKVNDFVKMSFADKLLPKSMTRLRTVSISETNVVKLTGLGSTVNLDILKGIVLHPESKYVSVRGVVVSGVWMVPEGCSGGATVTLMDRRMKGFKSGLVAEFKTRASARNFQFKFIPNYSLCVDDVKRSPWELFFKLVGVPIEDGYYPLAIEIATLVEQSRTIINHGLRATILKRCDDISDLDLPSVDIDESLSLISNKNIISKRKTYKKKKVNKIQKTESESSEFARVPVARGEELSESGDNSDF</sequence>
<comment type="subcellular location">
    <subcellularLocation>
        <location evidence="2">Host cell junction</location>
        <location evidence="2">Host plasmodesma</location>
    </subcellularLocation>
    <subcellularLocation>
        <location evidence="1">Host cytoplasm</location>
        <location evidence="1">Host cytoskeleton</location>
    </subcellularLocation>
</comment>
<keyword evidence="10" id="KW-1035">Host cytoplasm</keyword>
<keyword evidence="7 12" id="KW-0916">Viral movement protein</keyword>
<protein>
    <recommendedName>
        <fullName evidence="4 12">Movement protein</fullName>
    </recommendedName>
    <alternativeName>
        <fullName evidence="11 12">Cell-to-cell transport protein</fullName>
    </alternativeName>
</protein>
<keyword evidence="14" id="KW-1185">Reference proteome</keyword>
<keyword evidence="9" id="KW-1037">Host cytoskeleton</keyword>
<name>A0A0E3DE54_9VIRU</name>
<keyword evidence="8" id="KW-1031">Host cell junction</keyword>
<evidence type="ECO:0000256" key="1">
    <source>
        <dbReference type="ARBA" id="ARBA00004133"/>
    </source>
</evidence>
<evidence type="ECO:0000256" key="4">
    <source>
        <dbReference type="ARBA" id="ARBA00014660"/>
    </source>
</evidence>
<comment type="similarity">
    <text evidence="3 12">Belongs to the tobamovirus movement protein family.</text>
</comment>
<evidence type="ECO:0000256" key="5">
    <source>
        <dbReference type="ARBA" id="ARBA00022448"/>
    </source>
</evidence>
<dbReference type="GO" id="GO:0046740">
    <property type="term" value="P:transport of virus in host, cell to cell"/>
    <property type="evidence" value="ECO:0007669"/>
    <property type="project" value="UniProtKB-KW"/>
</dbReference>
<evidence type="ECO:0000256" key="8">
    <source>
        <dbReference type="ARBA" id="ARBA00023081"/>
    </source>
</evidence>
<evidence type="ECO:0000313" key="14">
    <source>
        <dbReference type="Proteomes" id="UP000202036"/>
    </source>
</evidence>
<evidence type="ECO:0000256" key="11">
    <source>
        <dbReference type="ARBA" id="ARBA00030527"/>
    </source>
</evidence>
<dbReference type="GO" id="GO:0044219">
    <property type="term" value="C:host cell plasmodesma"/>
    <property type="evidence" value="ECO:0007669"/>
    <property type="project" value="UniProtKB-SubCell"/>
</dbReference>
<dbReference type="Proteomes" id="UP000202036">
    <property type="component" value="Segment"/>
</dbReference>
<reference evidence="13 14" key="1">
    <citation type="submission" date="2014-01" db="EMBL/GenBank/DDBJ databases">
        <title>Molecular characterization of a new tobamovirus, Plumeria mosaic virus.</title>
        <authorList>
            <person name="Kumar A."/>
            <person name="Mandal B."/>
        </authorList>
    </citation>
    <scope>NUCLEOTIDE SEQUENCE [LARGE SCALE GENOMIC DNA]</scope>
    <source>
        <strain evidence="13">Plu-Ind-1</strain>
    </source>
</reference>
<evidence type="ECO:0000256" key="9">
    <source>
        <dbReference type="ARBA" id="ARBA00023111"/>
    </source>
</evidence>
<evidence type="ECO:0000256" key="12">
    <source>
        <dbReference type="RuleBase" id="RU004373"/>
    </source>
</evidence>
<evidence type="ECO:0000256" key="10">
    <source>
        <dbReference type="ARBA" id="ARBA00023200"/>
    </source>
</evidence>
<gene>
    <name evidence="12" type="primary">MP</name>
</gene>
<keyword evidence="5 12" id="KW-0813">Transport</keyword>
<proteinExistence type="inferred from homology"/>
<dbReference type="RefSeq" id="YP_009130655.1">
    <property type="nucleotide sequence ID" value="NC_026816.1"/>
</dbReference>
<dbReference type="Pfam" id="PF01107">
    <property type="entry name" value="MP"/>
    <property type="match status" value="1"/>
</dbReference>
<dbReference type="OrthoDB" id="8677at10239"/>
<keyword evidence="6 12" id="KW-0694">RNA-binding</keyword>
<dbReference type="EMBL" id="KJ395757">
    <property type="protein sequence ID" value="AIA57392.1"/>
    <property type="molecule type" value="Genomic_RNA"/>
</dbReference>
<dbReference type="PRINTS" id="PR00964">
    <property type="entry name" value="MOVEMENT"/>
</dbReference>
<dbReference type="GO" id="GO:0003723">
    <property type="term" value="F:RNA binding"/>
    <property type="evidence" value="ECO:0007669"/>
    <property type="project" value="UniProtKB-KW"/>
</dbReference>
<evidence type="ECO:0000256" key="3">
    <source>
        <dbReference type="ARBA" id="ARBA00006984"/>
    </source>
</evidence>
<dbReference type="KEGG" id="vg:24092878"/>
<dbReference type="InterPro" id="IPR001022">
    <property type="entry name" value="TMV_movement"/>
</dbReference>
<comment type="function">
    <text evidence="12">Transports viral genome to neighboring plant cells directly through plasmosdesmata, without any budding. The movement protein allows efficient cell to cell propagation, by bypassing the host cell wall barrier. Forms a ribonucleoprotein complex with viral RNA.</text>
</comment>
<evidence type="ECO:0000313" key="13">
    <source>
        <dbReference type="EMBL" id="AIA57392.1"/>
    </source>
</evidence>